<evidence type="ECO:0000256" key="3">
    <source>
        <dbReference type="SAM" id="SignalP"/>
    </source>
</evidence>
<dbReference type="OrthoDB" id="9791261at2"/>
<organism evidence="4 5">
    <name type="scientific">Noviherbaspirillum saxi</name>
    <dbReference type="NCBI Taxonomy" id="2320863"/>
    <lineage>
        <taxon>Bacteria</taxon>
        <taxon>Pseudomonadati</taxon>
        <taxon>Pseudomonadota</taxon>
        <taxon>Betaproteobacteria</taxon>
        <taxon>Burkholderiales</taxon>
        <taxon>Oxalobacteraceae</taxon>
        <taxon>Noviherbaspirillum</taxon>
    </lineage>
</organism>
<feature type="signal peptide" evidence="3">
    <location>
        <begin position="1"/>
        <end position="19"/>
    </location>
</feature>
<evidence type="ECO:0000313" key="5">
    <source>
        <dbReference type="Proteomes" id="UP000265955"/>
    </source>
</evidence>
<name>A0A3A3FJB6_9BURK</name>
<evidence type="ECO:0000256" key="2">
    <source>
        <dbReference type="SAM" id="Coils"/>
    </source>
</evidence>
<dbReference type="InterPro" id="IPR010131">
    <property type="entry name" value="MdtP/NodT-like"/>
</dbReference>
<keyword evidence="3" id="KW-0732">Signal</keyword>
<dbReference type="EMBL" id="QYUO01000002">
    <property type="protein sequence ID" value="RJF95588.1"/>
    <property type="molecule type" value="Genomic_DNA"/>
</dbReference>
<comment type="caution">
    <text evidence="4">The sequence shown here is derived from an EMBL/GenBank/DDBJ whole genome shotgun (WGS) entry which is preliminary data.</text>
</comment>
<dbReference type="PANTHER" id="PTHR30203">
    <property type="entry name" value="OUTER MEMBRANE CATION EFFLUX PROTEIN"/>
    <property type="match status" value="1"/>
</dbReference>
<evidence type="ECO:0000313" key="4">
    <source>
        <dbReference type="EMBL" id="RJF95588.1"/>
    </source>
</evidence>
<feature type="chain" id="PRO_5017237974" evidence="3">
    <location>
        <begin position="20"/>
        <end position="430"/>
    </location>
</feature>
<gene>
    <name evidence="4" type="ORF">D3871_19550</name>
</gene>
<evidence type="ECO:0000256" key="1">
    <source>
        <dbReference type="ARBA" id="ARBA00007613"/>
    </source>
</evidence>
<dbReference type="Proteomes" id="UP000265955">
    <property type="component" value="Unassembled WGS sequence"/>
</dbReference>
<reference evidence="5" key="1">
    <citation type="submission" date="2018-09" db="EMBL/GenBank/DDBJ databases">
        <authorList>
            <person name="Zhu H."/>
        </authorList>
    </citation>
    <scope>NUCLEOTIDE SEQUENCE [LARGE SCALE GENOMIC DNA]</scope>
    <source>
        <strain evidence="5">K1R23-30</strain>
    </source>
</reference>
<comment type="similarity">
    <text evidence="1">Belongs to the outer membrane factor (OMF) (TC 1.B.17) family.</text>
</comment>
<dbReference type="GO" id="GO:0015562">
    <property type="term" value="F:efflux transmembrane transporter activity"/>
    <property type="evidence" value="ECO:0007669"/>
    <property type="project" value="InterPro"/>
</dbReference>
<dbReference type="RefSeq" id="WP_119770737.1">
    <property type="nucleotide sequence ID" value="NZ_QYUO01000002.1"/>
</dbReference>
<dbReference type="InterPro" id="IPR003423">
    <property type="entry name" value="OMP_efflux"/>
</dbReference>
<dbReference type="AlphaFoldDB" id="A0A3A3FJB6"/>
<dbReference type="Pfam" id="PF02321">
    <property type="entry name" value="OEP"/>
    <property type="match status" value="2"/>
</dbReference>
<keyword evidence="5" id="KW-1185">Reference proteome</keyword>
<feature type="coiled-coil region" evidence="2">
    <location>
        <begin position="188"/>
        <end position="217"/>
    </location>
</feature>
<dbReference type="PANTHER" id="PTHR30203:SF24">
    <property type="entry name" value="BLR4935 PROTEIN"/>
    <property type="match status" value="1"/>
</dbReference>
<proteinExistence type="inferred from homology"/>
<protein>
    <submittedName>
        <fullName evidence="4">TolC family protein</fullName>
    </submittedName>
</protein>
<accession>A0A3A3FJB6</accession>
<dbReference type="Gene3D" id="1.20.1600.10">
    <property type="entry name" value="Outer membrane efflux proteins (OEP)"/>
    <property type="match status" value="1"/>
</dbReference>
<sequence length="430" mass="46660">MYRYLLPLSLAAFSLPGSAQIPPVGVSHTYIATQANAARVAEPAAPLTLQAAITLAMQSNPDLSAVQYELQAVEATLLQANVLPNPSLEIGIEDRRRETRESTLQVSQSIELGGKRFARVRAAESSLSAAVADLNAKKAEVRATVITAFFDALAAQERVRLAEEAGELAQRATNVANKRVAAGKVSPVEETKARVAESSVRLELAQARSELNSARKRLSATWGNLLPRFEKAEGQLNVLPELPGMDGISQRLTTSPTLTRARHEVDRRQALAQVERSRRIPDMAVTLGVKRSEEPGRNQAVVGLSIPLPLFDSNRGNVLESLRRVDKARDELSATEIRVDGELAQAYEKLSVSRQEAESLQKEIVPGAQSAYDAASKGFEFGKFGFLDVLDAQRTLLQAKSQYLRALSEAHRAAADIDRILGEATPATKQ</sequence>
<keyword evidence="2" id="KW-0175">Coiled coil</keyword>
<dbReference type="SUPFAM" id="SSF56954">
    <property type="entry name" value="Outer membrane efflux proteins (OEP)"/>
    <property type="match status" value="1"/>
</dbReference>